<dbReference type="GO" id="GO:0005615">
    <property type="term" value="C:extracellular space"/>
    <property type="evidence" value="ECO:0007669"/>
    <property type="project" value="TreeGrafter"/>
</dbReference>
<dbReference type="EMBL" id="JAACXV010014226">
    <property type="protein sequence ID" value="KAF7269437.1"/>
    <property type="molecule type" value="Genomic_DNA"/>
</dbReference>
<dbReference type="GO" id="GO:0042302">
    <property type="term" value="F:structural constituent of cuticle"/>
    <property type="evidence" value="ECO:0007669"/>
    <property type="project" value="UniProtKB-UniRule"/>
</dbReference>
<dbReference type="AlphaFoldDB" id="A0A834HZ26"/>
<evidence type="ECO:0000313" key="5">
    <source>
        <dbReference type="Proteomes" id="UP000625711"/>
    </source>
</evidence>
<dbReference type="PROSITE" id="PS51155">
    <property type="entry name" value="CHIT_BIND_RR_2"/>
    <property type="match status" value="1"/>
</dbReference>
<dbReference type="InterPro" id="IPR000618">
    <property type="entry name" value="Insect_cuticle"/>
</dbReference>
<keyword evidence="3" id="KW-0732">Signal</keyword>
<gene>
    <name evidence="4" type="ORF">GWI33_017541</name>
</gene>
<dbReference type="GO" id="GO:0031012">
    <property type="term" value="C:extracellular matrix"/>
    <property type="evidence" value="ECO:0007669"/>
    <property type="project" value="TreeGrafter"/>
</dbReference>
<comment type="caution">
    <text evidence="4">The sequence shown here is derived from an EMBL/GenBank/DDBJ whole genome shotgun (WGS) entry which is preliminary data.</text>
</comment>
<proteinExistence type="predicted"/>
<organism evidence="4 5">
    <name type="scientific">Rhynchophorus ferrugineus</name>
    <name type="common">Red palm weevil</name>
    <name type="synonym">Curculio ferrugineus</name>
    <dbReference type="NCBI Taxonomy" id="354439"/>
    <lineage>
        <taxon>Eukaryota</taxon>
        <taxon>Metazoa</taxon>
        <taxon>Ecdysozoa</taxon>
        <taxon>Arthropoda</taxon>
        <taxon>Hexapoda</taxon>
        <taxon>Insecta</taxon>
        <taxon>Pterygota</taxon>
        <taxon>Neoptera</taxon>
        <taxon>Endopterygota</taxon>
        <taxon>Coleoptera</taxon>
        <taxon>Polyphaga</taxon>
        <taxon>Cucujiformia</taxon>
        <taxon>Curculionidae</taxon>
        <taxon>Dryophthorinae</taxon>
        <taxon>Rhynchophorus</taxon>
    </lineage>
</organism>
<evidence type="ECO:0000256" key="1">
    <source>
        <dbReference type="ARBA" id="ARBA00022460"/>
    </source>
</evidence>
<dbReference type="PANTHER" id="PTHR12236">
    <property type="entry name" value="STRUCTURAL CONTITUENT OF CUTICLE"/>
    <property type="match status" value="1"/>
</dbReference>
<dbReference type="Pfam" id="PF00379">
    <property type="entry name" value="Chitin_bind_4"/>
    <property type="match status" value="1"/>
</dbReference>
<keyword evidence="5" id="KW-1185">Reference proteome</keyword>
<dbReference type="InterPro" id="IPR051217">
    <property type="entry name" value="Insect_Cuticle_Struc_Prot"/>
</dbReference>
<evidence type="ECO:0000313" key="4">
    <source>
        <dbReference type="EMBL" id="KAF7269437.1"/>
    </source>
</evidence>
<protein>
    <recommendedName>
        <fullName evidence="6">Cuticle protein</fullName>
    </recommendedName>
</protein>
<evidence type="ECO:0000256" key="3">
    <source>
        <dbReference type="SAM" id="SignalP"/>
    </source>
</evidence>
<keyword evidence="1 2" id="KW-0193">Cuticle</keyword>
<dbReference type="Proteomes" id="UP000625711">
    <property type="component" value="Unassembled WGS sequence"/>
</dbReference>
<reference evidence="4" key="1">
    <citation type="submission" date="2020-08" db="EMBL/GenBank/DDBJ databases">
        <title>Genome sequencing and assembly of the red palm weevil Rhynchophorus ferrugineus.</title>
        <authorList>
            <person name="Dias G.B."/>
            <person name="Bergman C.M."/>
            <person name="Manee M."/>
        </authorList>
    </citation>
    <scope>NUCLEOTIDE SEQUENCE</scope>
    <source>
        <strain evidence="4">AA-2017</strain>
        <tissue evidence="4">Whole larva</tissue>
    </source>
</reference>
<evidence type="ECO:0008006" key="6">
    <source>
        <dbReference type="Google" id="ProtNLM"/>
    </source>
</evidence>
<feature type="signal peptide" evidence="3">
    <location>
        <begin position="1"/>
        <end position="22"/>
    </location>
</feature>
<sequence length="602" mass="67139">MAVTIMKQTILMLLCLFITVSAAIHEPQVYEILNEPLPELVRTARHSDGIQINYFPPVFNFRAANQQDFLKAKYLRQQKIDSNTLRNGKLLQLNPDESFERQRKEPVHIKQFSDAIGQKENDWKPIQPKFLSPVKKQKVFDLDLAASEDYEEKVVKPVDVKSERQDVQMGVIYVQPEILKSNLGLDAKVVQEILKNSAPELTNLKPTNFQINELQGLLGQNPQLQLQGLQKLLGEMPVVERQLPVPGAKSVQIQVQHNGSPALESADPQIQSIQNQLDAVNKARADALLAAAQKQAEAHVQAQHQAIALAQKKAEQEVLAKIAAHNKGIAPLNPGHLAEPLPTPSPIIISSTESPQLYSISSTVASEEVEEEEEEDEVQTQLVQSEKNVNLEQGNPIVTPSPSYDRLYAPSFNDLRENSTRGLYQSLPLTRVEVGSPKFQLLTTLPAYPQESVYAPGQSQRYIPISSTTLAPILHDDIEPHHVSPDSSRQAIVQLTKTNGADTSRSLIDPHLYSGQDVHQYAAKYAFGYRVVDEKTGNDFGHEEERDGHNTKGHYFVLLPDGRRQKVDYFVDGNGYHARVSYDGVSKHPYAASLLAKRSNKS</sequence>
<feature type="chain" id="PRO_5033016046" description="Cuticle protein" evidence="3">
    <location>
        <begin position="23"/>
        <end position="602"/>
    </location>
</feature>
<dbReference type="PANTHER" id="PTHR12236:SF79">
    <property type="entry name" value="CUTICULAR PROTEIN 50CB-RELATED"/>
    <property type="match status" value="1"/>
</dbReference>
<dbReference type="OrthoDB" id="6595597at2759"/>
<name>A0A834HZ26_RHYFE</name>
<accession>A0A834HZ26</accession>
<evidence type="ECO:0000256" key="2">
    <source>
        <dbReference type="PROSITE-ProRule" id="PRU00497"/>
    </source>
</evidence>